<keyword evidence="2" id="KW-1133">Transmembrane helix</keyword>
<sequence>MNMNKIHYFIIFTLVLLIPSISNAGYWLANGARFNSHIEACKSVGAYTLTASYWTHKENPTQYADCLDVGHGVIQTVYFYEDNCHHNDTPATVFFNKGEAVPIVGCEKTTGGYCIWELQGDPNNPFITNLPNTDGGLSRQSVVHISKGFSPTCTERKKGECNPKDPYGGCYTPPNDKCTRHKDGSITCPPKDPPKIQQGCNNGETYCKRPKDGCGTGYVTGTFNGQDICVKANADNNTPNNPNTPQKDNNNNATGANNATNADNNNNTSSGSGANSGGSSGGSGGGSGSGGASGETGADNDKPNKDQDKQGNGVGCGNLSNCDWVKGSDFNKFVDYIKDLFSTDKIKEQAQDLEKIGEPSNDPRIGEAQQNASNAMNNLSNMLSFSNQSCISDMHINVLGKDITIPLSEYCSLMAIIKILMQISVYLFCLHLIVKESLKL</sequence>
<reference evidence="3" key="1">
    <citation type="submission" date="2024-03" db="EMBL/GenBank/DDBJ databases">
        <title>Diverse circular DNA viruses in blood, oral, and fecal samples of captive lemurs.</title>
        <authorList>
            <person name="Paietta E.N."/>
            <person name="Kraberger S."/>
            <person name="Lund M.C."/>
            <person name="Custer J.M."/>
            <person name="Vargas K.M."/>
            <person name="Ehmke E.E."/>
            <person name="Yoder A.D."/>
            <person name="Varsani A."/>
        </authorList>
    </citation>
    <scope>NUCLEOTIDE SEQUENCE</scope>
    <source>
        <strain evidence="3">Duke_25SS_52</strain>
    </source>
</reference>
<proteinExistence type="predicted"/>
<name>A0AAU8B350_9VIRU</name>
<feature type="compositionally biased region" description="Low complexity" evidence="1">
    <location>
        <begin position="234"/>
        <end position="273"/>
    </location>
</feature>
<organism evidence="3">
    <name type="scientific">Dulem virus 60</name>
    <dbReference type="NCBI Taxonomy" id="3145771"/>
    <lineage>
        <taxon>Viruses</taxon>
        <taxon>Monodnaviria</taxon>
        <taxon>Loebvirae</taxon>
        <taxon>Hofneiviricota</taxon>
        <taxon>Faserviricetes</taxon>
        <taxon>Tubulavirales</taxon>
        <taxon>Inoviridae</taxon>
        <taxon>Inovirus</taxon>
    </lineage>
</organism>
<dbReference type="EMBL" id="PP511700">
    <property type="protein sequence ID" value="XCD06683.1"/>
    <property type="molecule type" value="Genomic_DNA"/>
</dbReference>
<evidence type="ECO:0000256" key="1">
    <source>
        <dbReference type="SAM" id="MobiDB-lite"/>
    </source>
</evidence>
<accession>A0AAU8B350</accession>
<feature type="region of interest" description="Disordered" evidence="1">
    <location>
        <begin position="234"/>
        <end position="313"/>
    </location>
</feature>
<feature type="compositionally biased region" description="Basic and acidic residues" evidence="1">
    <location>
        <begin position="299"/>
        <end position="309"/>
    </location>
</feature>
<keyword evidence="2" id="KW-0472">Membrane</keyword>
<feature type="compositionally biased region" description="Gly residues" evidence="1">
    <location>
        <begin position="274"/>
        <end position="294"/>
    </location>
</feature>
<keyword evidence="2" id="KW-0812">Transmembrane</keyword>
<protein>
    <submittedName>
        <fullName evidence="3">Tspb protein</fullName>
    </submittedName>
</protein>
<evidence type="ECO:0000256" key="2">
    <source>
        <dbReference type="SAM" id="Phobius"/>
    </source>
</evidence>
<feature type="transmembrane region" description="Helical" evidence="2">
    <location>
        <begin position="413"/>
        <end position="434"/>
    </location>
</feature>
<evidence type="ECO:0000313" key="3">
    <source>
        <dbReference type="EMBL" id="XCD06683.1"/>
    </source>
</evidence>